<reference evidence="17 18" key="1">
    <citation type="submission" date="2016-10" db="EMBL/GenBank/DDBJ databases">
        <authorList>
            <person name="de Groot N.N."/>
        </authorList>
    </citation>
    <scope>NUCLEOTIDE SEQUENCE [LARGE SCALE GENOMIC DNA]</scope>
    <source>
        <strain evidence="18">E92,LMG 26720,CCM 7988</strain>
    </source>
</reference>
<comment type="function">
    <text evidence="1">Catalyzes the phosphorylation of riboflavin to FMN followed by the adenylation of FMN to FAD.</text>
</comment>
<keyword evidence="6 15" id="KW-0808">Transferase</keyword>
<dbReference type="CDD" id="cd02064">
    <property type="entry name" value="FAD_synthetase_N"/>
    <property type="match status" value="1"/>
</dbReference>
<dbReference type="GO" id="GO:0009231">
    <property type="term" value="P:riboflavin biosynthetic process"/>
    <property type="evidence" value="ECO:0007669"/>
    <property type="project" value="InterPro"/>
</dbReference>
<keyword evidence="11 15" id="KW-0067">ATP-binding</keyword>
<dbReference type="SUPFAM" id="SSF82114">
    <property type="entry name" value="Riboflavin kinase-like"/>
    <property type="match status" value="1"/>
</dbReference>
<dbReference type="AlphaFoldDB" id="A0A1I5Y5E6"/>
<dbReference type="PANTHER" id="PTHR22749:SF6">
    <property type="entry name" value="RIBOFLAVIN KINASE"/>
    <property type="match status" value="1"/>
</dbReference>
<dbReference type="Pfam" id="PF01687">
    <property type="entry name" value="Flavokinase"/>
    <property type="match status" value="1"/>
</dbReference>
<dbReference type="Proteomes" id="UP000199306">
    <property type="component" value="Unassembled WGS sequence"/>
</dbReference>
<dbReference type="InterPro" id="IPR015865">
    <property type="entry name" value="Riboflavin_kinase_bac/euk"/>
</dbReference>
<dbReference type="PIRSF" id="PIRSF004491">
    <property type="entry name" value="FAD_Synth"/>
    <property type="match status" value="1"/>
</dbReference>
<dbReference type="Pfam" id="PF06574">
    <property type="entry name" value="FAD_syn"/>
    <property type="match status" value="1"/>
</dbReference>
<evidence type="ECO:0000256" key="15">
    <source>
        <dbReference type="PIRNR" id="PIRNR004491"/>
    </source>
</evidence>
<evidence type="ECO:0000256" key="13">
    <source>
        <dbReference type="ARBA" id="ARBA00047880"/>
    </source>
</evidence>
<dbReference type="InterPro" id="IPR015864">
    <property type="entry name" value="FAD_synthase"/>
</dbReference>
<keyword evidence="7 15" id="KW-0548">Nucleotidyltransferase</keyword>
<dbReference type="NCBIfam" id="TIGR00083">
    <property type="entry name" value="ribF"/>
    <property type="match status" value="1"/>
</dbReference>
<evidence type="ECO:0000256" key="1">
    <source>
        <dbReference type="ARBA" id="ARBA00002121"/>
    </source>
</evidence>
<dbReference type="Gene3D" id="3.40.50.620">
    <property type="entry name" value="HUPs"/>
    <property type="match status" value="1"/>
</dbReference>
<evidence type="ECO:0000256" key="6">
    <source>
        <dbReference type="ARBA" id="ARBA00022679"/>
    </source>
</evidence>
<dbReference type="SUPFAM" id="SSF52374">
    <property type="entry name" value="Nucleotidylyl transferase"/>
    <property type="match status" value="1"/>
</dbReference>
<dbReference type="GO" id="GO:0009398">
    <property type="term" value="P:FMN biosynthetic process"/>
    <property type="evidence" value="ECO:0007669"/>
    <property type="project" value="UniProtKB-UniRule"/>
</dbReference>
<evidence type="ECO:0000256" key="7">
    <source>
        <dbReference type="ARBA" id="ARBA00022695"/>
    </source>
</evidence>
<dbReference type="GO" id="GO:0006747">
    <property type="term" value="P:FAD biosynthetic process"/>
    <property type="evidence" value="ECO:0007669"/>
    <property type="project" value="UniProtKB-UniRule"/>
</dbReference>
<organism evidence="17 18">
    <name type="scientific">Pseudarcicella hirudinis</name>
    <dbReference type="NCBI Taxonomy" id="1079859"/>
    <lineage>
        <taxon>Bacteria</taxon>
        <taxon>Pseudomonadati</taxon>
        <taxon>Bacteroidota</taxon>
        <taxon>Cytophagia</taxon>
        <taxon>Cytophagales</taxon>
        <taxon>Flectobacillaceae</taxon>
        <taxon>Pseudarcicella</taxon>
    </lineage>
</organism>
<evidence type="ECO:0000256" key="8">
    <source>
        <dbReference type="ARBA" id="ARBA00022741"/>
    </source>
</evidence>
<comment type="pathway">
    <text evidence="3 15">Cofactor biosynthesis; FMN biosynthesis; FMN from riboflavin (ATP route): step 1/1.</text>
</comment>
<dbReference type="FunFam" id="2.40.30.30:FF:000003">
    <property type="entry name" value="Riboflavin biosynthesis protein"/>
    <property type="match status" value="1"/>
</dbReference>
<dbReference type="NCBIfam" id="NF004163">
    <property type="entry name" value="PRK05627.1-6"/>
    <property type="match status" value="1"/>
</dbReference>
<keyword evidence="12" id="KW-0511">Multifunctional enzyme</keyword>
<keyword evidence="4 15" id="KW-0285">Flavoprotein</keyword>
<dbReference type="InterPro" id="IPR002606">
    <property type="entry name" value="Riboflavin_kinase_bac"/>
</dbReference>
<keyword evidence="9 15" id="KW-0418">Kinase</keyword>
<dbReference type="UniPathway" id="UPA00276">
    <property type="reaction ID" value="UER00406"/>
</dbReference>
<keyword evidence="10 15" id="KW-0274">FAD</keyword>
<dbReference type="UniPathway" id="UPA00277">
    <property type="reaction ID" value="UER00407"/>
</dbReference>
<dbReference type="GO" id="GO:0003919">
    <property type="term" value="F:FMN adenylyltransferase activity"/>
    <property type="evidence" value="ECO:0007669"/>
    <property type="project" value="UniProtKB-UniRule"/>
</dbReference>
<dbReference type="GO" id="GO:0008531">
    <property type="term" value="F:riboflavin kinase activity"/>
    <property type="evidence" value="ECO:0007669"/>
    <property type="project" value="UniProtKB-UniRule"/>
</dbReference>
<protein>
    <recommendedName>
        <fullName evidence="15">Riboflavin biosynthesis protein</fullName>
    </recommendedName>
    <domain>
        <recommendedName>
            <fullName evidence="15">Riboflavin kinase</fullName>
            <ecNumber evidence="15">2.7.1.26</ecNumber>
        </recommendedName>
        <alternativeName>
            <fullName evidence="15">Flavokinase</fullName>
        </alternativeName>
    </domain>
    <domain>
        <recommendedName>
            <fullName evidence="15">FMN adenylyltransferase</fullName>
            <ecNumber evidence="15">2.7.7.2</ecNumber>
        </recommendedName>
        <alternativeName>
            <fullName evidence="15">FAD pyrophosphorylase</fullName>
        </alternativeName>
        <alternativeName>
            <fullName evidence="15">FAD synthase</fullName>
        </alternativeName>
    </domain>
</protein>
<dbReference type="GO" id="GO:0005524">
    <property type="term" value="F:ATP binding"/>
    <property type="evidence" value="ECO:0007669"/>
    <property type="project" value="UniProtKB-UniRule"/>
</dbReference>
<sequence>MKRVEIQIMIVSHGIQEFQKLENAVVTSGTFDGVHLGHQKILKRLKEVADQNGGESVVITFYPHPRSVIASEAQTVKLLSTLEEKIALLEQNGVNHLLIIPFTREFSELTSEEFIQKILIDSIGTKKLVIGYDHRFGRNREGGFEYLEKNAGKYGFKIEEISRQDIENVGVSSSKIRKALSEGDVRTAEHFLGRKYAISGLVVKGKQLGRTIGFPTANVQVREISKLIPADGVYAVKVIYNEQSFGGMLNIGNRPTVDGTFQTIEVNIFDFNQDIYGENLTIEFVQKVRNEQKFNGLEALKEQINKDKELIKEILN</sequence>
<comment type="catalytic activity">
    <reaction evidence="14 15">
        <text>FMN + ATP + H(+) = FAD + diphosphate</text>
        <dbReference type="Rhea" id="RHEA:17237"/>
        <dbReference type="ChEBI" id="CHEBI:15378"/>
        <dbReference type="ChEBI" id="CHEBI:30616"/>
        <dbReference type="ChEBI" id="CHEBI:33019"/>
        <dbReference type="ChEBI" id="CHEBI:57692"/>
        <dbReference type="ChEBI" id="CHEBI:58210"/>
        <dbReference type="EC" id="2.7.7.2"/>
    </reaction>
</comment>
<proteinExistence type="inferred from homology"/>
<evidence type="ECO:0000256" key="9">
    <source>
        <dbReference type="ARBA" id="ARBA00022777"/>
    </source>
</evidence>
<dbReference type="InterPro" id="IPR023465">
    <property type="entry name" value="Riboflavin_kinase_dom_sf"/>
</dbReference>
<dbReference type="InterPro" id="IPR014729">
    <property type="entry name" value="Rossmann-like_a/b/a_fold"/>
</dbReference>
<comment type="catalytic activity">
    <reaction evidence="13 15">
        <text>riboflavin + ATP = FMN + ADP + H(+)</text>
        <dbReference type="Rhea" id="RHEA:14357"/>
        <dbReference type="ChEBI" id="CHEBI:15378"/>
        <dbReference type="ChEBI" id="CHEBI:30616"/>
        <dbReference type="ChEBI" id="CHEBI:57986"/>
        <dbReference type="ChEBI" id="CHEBI:58210"/>
        <dbReference type="ChEBI" id="CHEBI:456216"/>
        <dbReference type="EC" id="2.7.1.26"/>
    </reaction>
</comment>
<name>A0A1I5Y5E6_9BACT</name>
<dbReference type="EC" id="2.7.1.26" evidence="15"/>
<evidence type="ECO:0000256" key="11">
    <source>
        <dbReference type="ARBA" id="ARBA00022840"/>
    </source>
</evidence>
<comment type="similarity">
    <text evidence="15">Belongs to the ribF family.</text>
</comment>
<dbReference type="STRING" id="1079859.SAMN04515674_11721"/>
<keyword evidence="8 15" id="KW-0547">Nucleotide-binding</keyword>
<evidence type="ECO:0000256" key="3">
    <source>
        <dbReference type="ARBA" id="ARBA00005201"/>
    </source>
</evidence>
<dbReference type="PANTHER" id="PTHR22749">
    <property type="entry name" value="RIBOFLAVIN KINASE/FMN ADENYLYLTRANSFERASE"/>
    <property type="match status" value="1"/>
</dbReference>
<evidence type="ECO:0000256" key="10">
    <source>
        <dbReference type="ARBA" id="ARBA00022827"/>
    </source>
</evidence>
<evidence type="ECO:0000256" key="14">
    <source>
        <dbReference type="ARBA" id="ARBA00049494"/>
    </source>
</evidence>
<dbReference type="NCBIfam" id="TIGR00125">
    <property type="entry name" value="cyt_tran_rel"/>
    <property type="match status" value="1"/>
</dbReference>
<dbReference type="NCBIfam" id="NF004162">
    <property type="entry name" value="PRK05627.1-5"/>
    <property type="match status" value="1"/>
</dbReference>
<evidence type="ECO:0000313" key="18">
    <source>
        <dbReference type="Proteomes" id="UP000199306"/>
    </source>
</evidence>
<keyword evidence="18" id="KW-1185">Reference proteome</keyword>
<dbReference type="InterPro" id="IPR004821">
    <property type="entry name" value="Cyt_trans-like"/>
</dbReference>
<dbReference type="EC" id="2.7.7.2" evidence="15"/>
<accession>A0A1I5Y5E6</accession>
<feature type="domain" description="Riboflavin kinase" evidence="16">
    <location>
        <begin position="191"/>
        <end position="316"/>
    </location>
</feature>
<evidence type="ECO:0000256" key="4">
    <source>
        <dbReference type="ARBA" id="ARBA00022630"/>
    </source>
</evidence>
<gene>
    <name evidence="17" type="ORF">SAMN04515674_11721</name>
</gene>
<evidence type="ECO:0000256" key="2">
    <source>
        <dbReference type="ARBA" id="ARBA00004726"/>
    </source>
</evidence>
<dbReference type="NCBIfam" id="NF004160">
    <property type="entry name" value="PRK05627.1-3"/>
    <property type="match status" value="1"/>
</dbReference>
<comment type="pathway">
    <text evidence="2 15">Cofactor biosynthesis; FAD biosynthesis; FAD from FMN: step 1/1.</text>
</comment>
<evidence type="ECO:0000256" key="5">
    <source>
        <dbReference type="ARBA" id="ARBA00022643"/>
    </source>
</evidence>
<dbReference type="EMBL" id="FOXH01000017">
    <property type="protein sequence ID" value="SFQ39423.1"/>
    <property type="molecule type" value="Genomic_DNA"/>
</dbReference>
<dbReference type="InterPro" id="IPR023468">
    <property type="entry name" value="Riboflavin_kinase"/>
</dbReference>
<dbReference type="FunFam" id="3.40.50.620:FF:000021">
    <property type="entry name" value="Riboflavin biosynthesis protein"/>
    <property type="match status" value="1"/>
</dbReference>
<evidence type="ECO:0000259" key="16">
    <source>
        <dbReference type="SMART" id="SM00904"/>
    </source>
</evidence>
<keyword evidence="5 15" id="KW-0288">FMN</keyword>
<evidence type="ECO:0000313" key="17">
    <source>
        <dbReference type="EMBL" id="SFQ39423.1"/>
    </source>
</evidence>
<dbReference type="Gene3D" id="2.40.30.30">
    <property type="entry name" value="Riboflavin kinase-like"/>
    <property type="match status" value="1"/>
</dbReference>
<evidence type="ECO:0000256" key="12">
    <source>
        <dbReference type="ARBA" id="ARBA00023268"/>
    </source>
</evidence>
<dbReference type="SMART" id="SM00904">
    <property type="entry name" value="Flavokinase"/>
    <property type="match status" value="1"/>
</dbReference>